<evidence type="ECO:0000313" key="2">
    <source>
        <dbReference type="Proteomes" id="UP001363622"/>
    </source>
</evidence>
<dbReference type="InterPro" id="IPR011042">
    <property type="entry name" value="6-blade_b-propeller_TolB-like"/>
</dbReference>
<dbReference type="SUPFAM" id="SSF63829">
    <property type="entry name" value="Calcium-dependent phosphotriesterase"/>
    <property type="match status" value="1"/>
</dbReference>
<sequence length="323" mass="34432">MADDLAQPEIALVTQLPDDSWVEGILSRPNGQIIAARLDLPGLYTFDPKDPSAEPTLLHTFPDAEGLTNLCVLNQSPGEEEYAVIAGRFDVKTVSIDTKSWVLWRVALRGEEAPVVTKIAELPDAGLLIDLTAGAPQSPDALLLADSEKSSIWKLDMRTGQTAVFLADTETMAKATPDEFFGINTLARSNNYVWWTNTSKGLVCRIAVDEAGNATGPVQTVATDLLNSDGLTAAVDGSAVYTAGYMSGQVWKVEVDAAGKGIITEVMTGLNSPSALHLDDGVDKAKLYVACCGDKEVGWIDDDRLSSSAKQIEVSVSVEISSD</sequence>
<comment type="caution">
    <text evidence="1">The sequence shown here is derived from an EMBL/GenBank/DDBJ whole genome shotgun (WGS) entry which is preliminary data.</text>
</comment>
<dbReference type="Gene3D" id="2.120.10.30">
    <property type="entry name" value="TolB, C-terminal domain"/>
    <property type="match status" value="1"/>
</dbReference>
<proteinExistence type="predicted"/>
<organism evidence="1 2">
    <name type="scientific">Phyllosticta citriasiana</name>
    <dbReference type="NCBI Taxonomy" id="595635"/>
    <lineage>
        <taxon>Eukaryota</taxon>
        <taxon>Fungi</taxon>
        <taxon>Dikarya</taxon>
        <taxon>Ascomycota</taxon>
        <taxon>Pezizomycotina</taxon>
        <taxon>Dothideomycetes</taxon>
        <taxon>Dothideomycetes incertae sedis</taxon>
        <taxon>Botryosphaeriales</taxon>
        <taxon>Phyllostictaceae</taxon>
        <taxon>Phyllosticta</taxon>
    </lineage>
</organism>
<evidence type="ECO:0000313" key="1">
    <source>
        <dbReference type="EMBL" id="KAK7521645.1"/>
    </source>
</evidence>
<dbReference type="Proteomes" id="UP001363622">
    <property type="component" value="Unassembled WGS sequence"/>
</dbReference>
<dbReference type="PANTHER" id="PTHR42060:SF1">
    <property type="entry name" value="NHL REPEAT-CONTAINING PROTEIN"/>
    <property type="match status" value="1"/>
</dbReference>
<reference evidence="1 2" key="1">
    <citation type="submission" date="2024-04" db="EMBL/GenBank/DDBJ databases">
        <title>Phyllosticta paracitricarpa is synonymous to the EU quarantine fungus P. citricarpa based on phylogenomic analyses.</title>
        <authorList>
            <consortium name="Lawrence Berkeley National Laboratory"/>
            <person name="Van Ingen-Buijs V.A."/>
            <person name="Van Westerhoven A.C."/>
            <person name="Haridas S."/>
            <person name="Skiadas P."/>
            <person name="Martin F."/>
            <person name="Groenewald J.Z."/>
            <person name="Crous P.W."/>
            <person name="Seidl M.F."/>
        </authorList>
    </citation>
    <scope>NUCLEOTIDE SEQUENCE [LARGE SCALE GENOMIC DNA]</scope>
    <source>
        <strain evidence="1 2">CBS 123371</strain>
    </source>
</reference>
<dbReference type="InterPro" id="IPR052998">
    <property type="entry name" value="Hetero-Diels-Alderase-like"/>
</dbReference>
<accession>A0ABR1KYD0</accession>
<name>A0ABR1KYD0_9PEZI</name>
<dbReference type="PANTHER" id="PTHR42060">
    <property type="entry name" value="NHL REPEAT-CONTAINING PROTEIN-RELATED"/>
    <property type="match status" value="1"/>
</dbReference>
<evidence type="ECO:0008006" key="3">
    <source>
        <dbReference type="Google" id="ProtNLM"/>
    </source>
</evidence>
<dbReference type="EMBL" id="JBBPHU010000002">
    <property type="protein sequence ID" value="KAK7521645.1"/>
    <property type="molecule type" value="Genomic_DNA"/>
</dbReference>
<gene>
    <name evidence="1" type="ORF">IWZ03DRAFT_98571</name>
</gene>
<keyword evidence="2" id="KW-1185">Reference proteome</keyword>
<protein>
    <recommendedName>
        <fullName evidence="3">Six-bladed beta-propeller-like protein</fullName>
    </recommendedName>
</protein>